<evidence type="ECO:0000313" key="2">
    <source>
        <dbReference type="Proteomes" id="UP000030754"/>
    </source>
</evidence>
<dbReference type="Proteomes" id="UP000030754">
    <property type="component" value="Unassembled WGS sequence"/>
</dbReference>
<accession>U6MTQ2</accession>
<dbReference type="GeneID" id="25474108"/>
<keyword evidence="2" id="KW-1185">Reference proteome</keyword>
<proteinExistence type="predicted"/>
<name>U6MTQ2_9EIME</name>
<reference evidence="1" key="2">
    <citation type="submission" date="2013-10" db="EMBL/GenBank/DDBJ databases">
        <authorList>
            <person name="Aslett M."/>
        </authorList>
    </citation>
    <scope>NUCLEOTIDE SEQUENCE [LARGE SCALE GENOMIC DNA]</scope>
    <source>
        <strain evidence="1">Houghton</strain>
    </source>
</reference>
<reference evidence="1" key="1">
    <citation type="submission" date="2013-10" db="EMBL/GenBank/DDBJ databases">
        <title>Genomic analysis of the causative agents of coccidiosis in chickens.</title>
        <authorList>
            <person name="Reid A.J."/>
            <person name="Blake D."/>
            <person name="Billington K."/>
            <person name="Browne H."/>
            <person name="Dunn M."/>
            <person name="Hung S."/>
            <person name="Kawahara F."/>
            <person name="Miranda-Saavedra D."/>
            <person name="Mourier T."/>
            <person name="Nagra H."/>
            <person name="Otto T.D."/>
            <person name="Rawlings N."/>
            <person name="Sanchez A."/>
            <person name="Sanders M."/>
            <person name="Subramaniam C."/>
            <person name="Tay Y."/>
            <person name="Dear P."/>
            <person name="Doerig C."/>
            <person name="Gruber A."/>
            <person name="Parkinson J."/>
            <person name="Shirley M."/>
            <person name="Wan K.L."/>
            <person name="Berriman M."/>
            <person name="Tomley F."/>
            <person name="Pain A."/>
        </authorList>
    </citation>
    <scope>NUCLEOTIDE SEQUENCE [LARGE SCALE GENOMIC DNA]</scope>
    <source>
        <strain evidence="1">Houghton</strain>
    </source>
</reference>
<sequence>MQLDPGKDSKWAMGSRKIDCRERVPRRCAISSSSACSSDGRNQPLSSLVATKLAWNKYGLHAGGEQLRWSCEGLDGSQRRQPLLVTSAAPLALNPSQTYQY</sequence>
<dbReference type="EMBL" id="HG724583">
    <property type="protein sequence ID" value="CDJ67572.1"/>
    <property type="molecule type" value="Genomic_DNA"/>
</dbReference>
<dbReference type="AlphaFoldDB" id="U6MTQ2"/>
<protein>
    <submittedName>
        <fullName evidence="1">Uncharacterized protein</fullName>
    </submittedName>
</protein>
<evidence type="ECO:0000313" key="1">
    <source>
        <dbReference type="EMBL" id="CDJ67572.1"/>
    </source>
</evidence>
<dbReference type="VEuPathDB" id="ToxoDB:ENH_00039500"/>
<dbReference type="RefSeq" id="XP_013436039.1">
    <property type="nucleotide sequence ID" value="XM_013580585.1"/>
</dbReference>
<gene>
    <name evidence="1" type="ORF">ENH_00039500</name>
</gene>
<dbReference type="OrthoDB" id="10543943at2759"/>
<organism evidence="1 2">
    <name type="scientific">Eimeria necatrix</name>
    <dbReference type="NCBI Taxonomy" id="51315"/>
    <lineage>
        <taxon>Eukaryota</taxon>
        <taxon>Sar</taxon>
        <taxon>Alveolata</taxon>
        <taxon>Apicomplexa</taxon>
        <taxon>Conoidasida</taxon>
        <taxon>Coccidia</taxon>
        <taxon>Eucoccidiorida</taxon>
        <taxon>Eimeriorina</taxon>
        <taxon>Eimeriidae</taxon>
        <taxon>Eimeria</taxon>
    </lineage>
</organism>